<evidence type="ECO:0000256" key="7">
    <source>
        <dbReference type="ARBA" id="ARBA00022792"/>
    </source>
</evidence>
<dbReference type="PRINTS" id="PR01434">
    <property type="entry name" value="NADHDHGNASE5"/>
</dbReference>
<evidence type="ECO:0000256" key="6">
    <source>
        <dbReference type="ARBA" id="ARBA00022692"/>
    </source>
</evidence>
<keyword evidence="17" id="KW-0732">Signal</keyword>
<keyword evidence="13 16" id="KW-0496">Mitochondrion</keyword>
<feature type="domain" description="NADH dehydrogenase subunit 5 C-terminal" evidence="20">
    <location>
        <begin position="419"/>
        <end position="596"/>
    </location>
</feature>
<dbReference type="Pfam" id="PF00361">
    <property type="entry name" value="Proton_antipo_M"/>
    <property type="match status" value="1"/>
</dbReference>
<comment type="subcellular location">
    <subcellularLocation>
        <location evidence="1">Mitochondrion inner membrane</location>
        <topology evidence="1">Multi-pass membrane protein</topology>
    </subcellularLocation>
</comment>
<name>Q66SI2_BIPBI</name>
<evidence type="ECO:0000256" key="17">
    <source>
        <dbReference type="SAM" id="SignalP"/>
    </source>
</evidence>
<feature type="chain" id="PRO_5004269019" description="NADH-ubiquinone oxidoreductase chain 5" evidence="17">
    <location>
        <begin position="22"/>
        <end position="596"/>
    </location>
</feature>
<evidence type="ECO:0000256" key="9">
    <source>
        <dbReference type="ARBA" id="ARBA00022982"/>
    </source>
</evidence>
<feature type="transmembrane region" description="Helical" evidence="16">
    <location>
        <begin position="85"/>
        <end position="106"/>
    </location>
</feature>
<dbReference type="GO" id="GO:0042773">
    <property type="term" value="P:ATP synthesis coupled electron transport"/>
    <property type="evidence" value="ECO:0007669"/>
    <property type="project" value="InterPro"/>
</dbReference>
<evidence type="ECO:0000259" key="18">
    <source>
        <dbReference type="Pfam" id="PF00361"/>
    </source>
</evidence>
<feature type="transmembrane region" description="Helical" evidence="16">
    <location>
        <begin position="208"/>
        <end position="226"/>
    </location>
</feature>
<feature type="transmembrane region" description="Helical" evidence="16">
    <location>
        <begin position="298"/>
        <end position="316"/>
    </location>
</feature>
<keyword evidence="4 16" id="KW-0813">Transport</keyword>
<dbReference type="Pfam" id="PF00662">
    <property type="entry name" value="Proton_antipo_N"/>
    <property type="match status" value="1"/>
</dbReference>
<comment type="similarity">
    <text evidence="16">Belongs to the complex I subunit 5 family.</text>
</comment>
<keyword evidence="8" id="KW-1278">Translocase</keyword>
<dbReference type="GO" id="GO:0003954">
    <property type="term" value="F:NADH dehydrogenase activity"/>
    <property type="evidence" value="ECO:0007669"/>
    <property type="project" value="TreeGrafter"/>
</dbReference>
<accession>Q66SI2</accession>
<keyword evidence="14 16" id="KW-0472">Membrane</keyword>
<evidence type="ECO:0000256" key="12">
    <source>
        <dbReference type="ARBA" id="ARBA00023075"/>
    </source>
</evidence>
<feature type="transmembrane region" description="Helical" evidence="16">
    <location>
        <begin position="404"/>
        <end position="425"/>
    </location>
</feature>
<proteinExistence type="inferred from homology"/>
<evidence type="ECO:0000256" key="16">
    <source>
        <dbReference type="RuleBase" id="RU003404"/>
    </source>
</evidence>
<dbReference type="EC" id="7.1.1.2" evidence="2 16"/>
<dbReference type="Pfam" id="PF06455">
    <property type="entry name" value="NADH5_C"/>
    <property type="match status" value="1"/>
</dbReference>
<dbReference type="InterPro" id="IPR003945">
    <property type="entry name" value="NU5C-like"/>
</dbReference>
<evidence type="ECO:0000256" key="11">
    <source>
        <dbReference type="ARBA" id="ARBA00023027"/>
    </source>
</evidence>
<keyword evidence="10 16" id="KW-1133">Transmembrane helix</keyword>
<evidence type="ECO:0000256" key="3">
    <source>
        <dbReference type="ARBA" id="ARBA00021096"/>
    </source>
</evidence>
<reference evidence="21" key="1">
    <citation type="journal article" date="2004" name="Mol. Phylogenet. Evol.">
        <title>Phylogenetic relationships among amphisbaenian reptiles based on complete mitochondrial genomic sequences.</title>
        <authorList>
            <person name="Macey J.R."/>
            <person name="Papenfuss T.J."/>
            <person name="Kuehl J.V."/>
            <person name="Fourcade H.M."/>
            <person name="Boore J.L."/>
        </authorList>
    </citation>
    <scope>NUCLEOTIDE SEQUENCE</scope>
</reference>
<dbReference type="AlphaFoldDB" id="Q66SI2"/>
<evidence type="ECO:0000256" key="4">
    <source>
        <dbReference type="ARBA" id="ARBA00022448"/>
    </source>
</evidence>
<feature type="domain" description="NADH:quinone oxidoreductase/Mrp antiporter transmembrane" evidence="18">
    <location>
        <begin position="132"/>
        <end position="415"/>
    </location>
</feature>
<dbReference type="InterPro" id="IPR001750">
    <property type="entry name" value="ND/Mrp_TM"/>
</dbReference>
<dbReference type="InterPro" id="IPR010934">
    <property type="entry name" value="NADH_DH_su5_C"/>
</dbReference>
<evidence type="ECO:0000259" key="20">
    <source>
        <dbReference type="Pfam" id="PF06455"/>
    </source>
</evidence>
<keyword evidence="7" id="KW-0999">Mitochondrion inner membrane</keyword>
<evidence type="ECO:0000256" key="15">
    <source>
        <dbReference type="ARBA" id="ARBA00049551"/>
    </source>
</evidence>
<comment type="catalytic activity">
    <reaction evidence="15 16">
        <text>a ubiquinone + NADH + 5 H(+)(in) = a ubiquinol + NAD(+) + 4 H(+)(out)</text>
        <dbReference type="Rhea" id="RHEA:29091"/>
        <dbReference type="Rhea" id="RHEA-COMP:9565"/>
        <dbReference type="Rhea" id="RHEA-COMP:9566"/>
        <dbReference type="ChEBI" id="CHEBI:15378"/>
        <dbReference type="ChEBI" id="CHEBI:16389"/>
        <dbReference type="ChEBI" id="CHEBI:17976"/>
        <dbReference type="ChEBI" id="CHEBI:57540"/>
        <dbReference type="ChEBI" id="CHEBI:57945"/>
        <dbReference type="EC" id="7.1.1.2"/>
    </reaction>
</comment>
<feature type="transmembrane region" description="Helical" evidence="16">
    <location>
        <begin position="238"/>
        <end position="258"/>
    </location>
</feature>
<evidence type="ECO:0000313" key="21">
    <source>
        <dbReference type="EMBL" id="AAT08603.1"/>
    </source>
</evidence>
<feature type="transmembrane region" description="Helical" evidence="16">
    <location>
        <begin position="270"/>
        <end position="291"/>
    </location>
</feature>
<dbReference type="PANTHER" id="PTHR42829">
    <property type="entry name" value="NADH-UBIQUINONE OXIDOREDUCTASE CHAIN 5"/>
    <property type="match status" value="1"/>
</dbReference>
<evidence type="ECO:0000259" key="19">
    <source>
        <dbReference type="Pfam" id="PF00662"/>
    </source>
</evidence>
<dbReference type="EMBL" id="AY605481">
    <property type="protein sequence ID" value="AAT08603.1"/>
    <property type="molecule type" value="Genomic_DNA"/>
</dbReference>
<evidence type="ECO:0000256" key="2">
    <source>
        <dbReference type="ARBA" id="ARBA00012944"/>
    </source>
</evidence>
<dbReference type="InterPro" id="IPR001516">
    <property type="entry name" value="Proton_antipo_N"/>
</dbReference>
<feature type="transmembrane region" description="Helical" evidence="16">
    <location>
        <begin position="365"/>
        <end position="384"/>
    </location>
</feature>
<gene>
    <name evidence="21" type="primary">nad5</name>
</gene>
<comment type="function">
    <text evidence="16">Core subunit of the mitochondrial membrane respiratory chain NADH dehydrogenase (Complex I) which catalyzes electron transfer from NADH through the respiratory chain, using ubiquinone as an electron acceptor. Essential for the catalytic activity and assembly of complex I.</text>
</comment>
<dbReference type="NCBIfam" id="TIGR01974">
    <property type="entry name" value="NDH_I_L"/>
    <property type="match status" value="1"/>
</dbReference>
<dbReference type="GO" id="GO:0005743">
    <property type="term" value="C:mitochondrial inner membrane"/>
    <property type="evidence" value="ECO:0007669"/>
    <property type="project" value="UniProtKB-SubCell"/>
</dbReference>
<feature type="transmembrane region" description="Helical" evidence="16">
    <location>
        <begin position="485"/>
        <end position="503"/>
    </location>
</feature>
<dbReference type="GO" id="GO:0015990">
    <property type="term" value="P:electron transport coupled proton transport"/>
    <property type="evidence" value="ECO:0007669"/>
    <property type="project" value="TreeGrafter"/>
</dbReference>
<sequence>MFDPLILFATIPLILITPLLKSITGRTPTTPSIANTVKLAFIISLIPPTYMLNIGSPQMNCTITWFAANTLPLQLNLVVDPYTMAFTPTALFITWSIMEFSTWYMAHDPANNKFSKHLLIFLLAMLTLTSTSSLIQLFIGWEAVGLMSFLLISWWFARQEANTSAMQAVVYNRIGDTGLLLAMTLLAANSTTFNLQEAFLHNEASSMPLLLGLIVAAAGKSAQFMMHPWLPAAMEGPTPVSALLHSSTMVVAGVFLLLRTHQLMQHNQQAMTTCLCLGAITSLFASLCALAQNDIKKIIAFSTTSQLGLMMVTIGLNQPTLAFLHLLTHAFFKSLLFLCSGAIIHNLAGEQDIRKMGSLHKTLPITTSCMTIASLALMGTPFLSGFVSKDAIIEALLASWLNSWALTITGMATLLTAAYSTRMIYYTQLASPKHAPNTAMSETDPHLLGPLTRLTMATIISGTMFTLLDLNISPNTLTMPTQAKLTALTLALLGTAITIHLALTPTLPVQARPSFNFISHLAYYNTYMHRHTTNLIMTAGQLIASHMNDQTWLERLAPKMSSQLNTLSAGYMSTSHRGQIKAHLSTFLLTLLILLM</sequence>
<keyword evidence="9" id="KW-0249">Electron transport</keyword>
<evidence type="ECO:0000256" key="14">
    <source>
        <dbReference type="ARBA" id="ARBA00023136"/>
    </source>
</evidence>
<evidence type="ECO:0000256" key="8">
    <source>
        <dbReference type="ARBA" id="ARBA00022967"/>
    </source>
</evidence>
<protein>
    <recommendedName>
        <fullName evidence="3 16">NADH-ubiquinone oxidoreductase chain 5</fullName>
        <ecNumber evidence="2 16">7.1.1.2</ecNumber>
    </recommendedName>
</protein>
<dbReference type="PANTHER" id="PTHR42829:SF2">
    <property type="entry name" value="NADH-UBIQUINONE OXIDOREDUCTASE CHAIN 5"/>
    <property type="match status" value="1"/>
</dbReference>
<feature type="transmembrane region" description="Helical" evidence="16">
    <location>
        <begin position="169"/>
        <end position="188"/>
    </location>
</feature>
<feature type="transmembrane region" description="Helical" evidence="16">
    <location>
        <begin position="141"/>
        <end position="157"/>
    </location>
</feature>
<evidence type="ECO:0000256" key="1">
    <source>
        <dbReference type="ARBA" id="ARBA00004448"/>
    </source>
</evidence>
<keyword evidence="5" id="KW-0679">Respiratory chain</keyword>
<evidence type="ECO:0000256" key="13">
    <source>
        <dbReference type="ARBA" id="ARBA00023128"/>
    </source>
</evidence>
<keyword evidence="6 16" id="KW-0812">Transmembrane</keyword>
<feature type="signal peptide" evidence="17">
    <location>
        <begin position="1"/>
        <end position="21"/>
    </location>
</feature>
<feature type="transmembrane region" description="Helical" evidence="16">
    <location>
        <begin position="322"/>
        <end position="344"/>
    </location>
</feature>
<organism evidence="21">
    <name type="scientific">Bipes biporus</name>
    <name type="common">Baja worm lizard</name>
    <dbReference type="NCBI Taxonomy" id="52188"/>
    <lineage>
        <taxon>Eukaryota</taxon>
        <taxon>Metazoa</taxon>
        <taxon>Chordata</taxon>
        <taxon>Craniata</taxon>
        <taxon>Vertebrata</taxon>
        <taxon>Euteleostomi</taxon>
        <taxon>Lepidosauria</taxon>
        <taxon>Squamata</taxon>
        <taxon>Bifurcata</taxon>
        <taxon>Unidentata</taxon>
        <taxon>Episquamata</taxon>
        <taxon>Laterata</taxon>
        <taxon>Lacertibaenia</taxon>
        <taxon>Amphisbaenia</taxon>
        <taxon>Bipedidae</taxon>
        <taxon>Bipes</taxon>
    </lineage>
</organism>
<feature type="domain" description="NADH-Ubiquinone oxidoreductase (complex I) chain 5 N-terminal" evidence="19">
    <location>
        <begin position="65"/>
        <end position="114"/>
    </location>
</feature>
<dbReference type="GO" id="GO:0008137">
    <property type="term" value="F:NADH dehydrogenase (ubiquinone) activity"/>
    <property type="evidence" value="ECO:0007669"/>
    <property type="project" value="UniProtKB-EC"/>
</dbReference>
<geneLocation type="mitochondrion" evidence="21"/>
<evidence type="ECO:0000256" key="10">
    <source>
        <dbReference type="ARBA" id="ARBA00022989"/>
    </source>
</evidence>
<keyword evidence="12 16" id="KW-0830">Ubiquinone</keyword>
<dbReference type="InterPro" id="IPR018393">
    <property type="entry name" value="NADHpl_OxRdtase_5_subgr"/>
</dbReference>
<evidence type="ECO:0000256" key="5">
    <source>
        <dbReference type="ARBA" id="ARBA00022660"/>
    </source>
</evidence>
<keyword evidence="11 16" id="KW-0520">NAD</keyword>